<feature type="coiled-coil region" evidence="1">
    <location>
        <begin position="445"/>
        <end position="472"/>
    </location>
</feature>
<dbReference type="GO" id="GO:0019901">
    <property type="term" value="F:protein kinase binding"/>
    <property type="evidence" value="ECO:0007669"/>
    <property type="project" value="InterPro"/>
</dbReference>
<dbReference type="GO" id="GO:0007528">
    <property type="term" value="P:neuromuscular junction development"/>
    <property type="evidence" value="ECO:0007669"/>
    <property type="project" value="TreeGrafter"/>
</dbReference>
<dbReference type="InterPro" id="IPR002404">
    <property type="entry name" value="IRS_PTB"/>
</dbReference>
<feature type="compositionally biased region" description="Polar residues" evidence="2">
    <location>
        <begin position="1355"/>
        <end position="1371"/>
    </location>
</feature>
<feature type="compositionally biased region" description="Polar residues" evidence="2">
    <location>
        <begin position="990"/>
        <end position="999"/>
    </location>
</feature>
<feature type="region of interest" description="Disordered" evidence="2">
    <location>
        <begin position="1946"/>
        <end position="2112"/>
    </location>
</feature>
<feature type="region of interest" description="Disordered" evidence="2">
    <location>
        <begin position="985"/>
        <end position="1009"/>
    </location>
</feature>
<keyword evidence="1" id="KW-0175">Coiled coil</keyword>
<dbReference type="Gene3D" id="2.30.29.30">
    <property type="entry name" value="Pleckstrin-homology domain (PH domain)/Phosphotyrosine-binding domain (PTB)"/>
    <property type="match status" value="2"/>
</dbReference>
<feature type="compositionally biased region" description="Pro residues" evidence="2">
    <location>
        <begin position="2050"/>
        <end position="2059"/>
    </location>
</feature>
<accession>A0AAV4DCS3</accession>
<dbReference type="InterPro" id="IPR037746">
    <property type="entry name" value="Dok-7"/>
</dbReference>
<dbReference type="Proteomes" id="UP000735302">
    <property type="component" value="Unassembled WGS sequence"/>
</dbReference>
<feature type="compositionally biased region" description="Polar residues" evidence="2">
    <location>
        <begin position="1951"/>
        <end position="1971"/>
    </location>
</feature>
<dbReference type="SMART" id="SM01244">
    <property type="entry name" value="IRS"/>
    <property type="match status" value="1"/>
</dbReference>
<dbReference type="Pfam" id="PF02174">
    <property type="entry name" value="IRS"/>
    <property type="match status" value="1"/>
</dbReference>
<feature type="compositionally biased region" description="Low complexity" evidence="2">
    <location>
        <begin position="2010"/>
        <end position="2019"/>
    </location>
</feature>
<reference evidence="4 5" key="1">
    <citation type="journal article" date="2021" name="Elife">
        <title>Chloroplast acquisition without the gene transfer in kleptoplastic sea slugs, Plakobranchus ocellatus.</title>
        <authorList>
            <person name="Maeda T."/>
            <person name="Takahashi S."/>
            <person name="Yoshida T."/>
            <person name="Shimamura S."/>
            <person name="Takaki Y."/>
            <person name="Nagai Y."/>
            <person name="Toyoda A."/>
            <person name="Suzuki Y."/>
            <person name="Arimoto A."/>
            <person name="Ishii H."/>
            <person name="Satoh N."/>
            <person name="Nishiyama T."/>
            <person name="Hasebe M."/>
            <person name="Maruyama T."/>
            <person name="Minagawa J."/>
            <person name="Obokata J."/>
            <person name="Shigenobu S."/>
        </authorList>
    </citation>
    <scope>NUCLEOTIDE SEQUENCE [LARGE SCALE GENOMIC DNA]</scope>
</reference>
<evidence type="ECO:0000313" key="4">
    <source>
        <dbReference type="EMBL" id="GFO41873.1"/>
    </source>
</evidence>
<feature type="compositionally biased region" description="Basic and acidic residues" evidence="2">
    <location>
        <begin position="1402"/>
        <end position="1435"/>
    </location>
</feature>
<feature type="domain" description="IRS-type PTB" evidence="3">
    <location>
        <begin position="131"/>
        <end position="236"/>
    </location>
</feature>
<dbReference type="PANTHER" id="PTHR21636:SF2">
    <property type="entry name" value="PROTEIN DOK-7"/>
    <property type="match status" value="1"/>
</dbReference>
<organism evidence="4 5">
    <name type="scientific">Plakobranchus ocellatus</name>
    <dbReference type="NCBI Taxonomy" id="259542"/>
    <lineage>
        <taxon>Eukaryota</taxon>
        <taxon>Metazoa</taxon>
        <taxon>Spiralia</taxon>
        <taxon>Lophotrochozoa</taxon>
        <taxon>Mollusca</taxon>
        <taxon>Gastropoda</taxon>
        <taxon>Heterobranchia</taxon>
        <taxon>Euthyneura</taxon>
        <taxon>Panpulmonata</taxon>
        <taxon>Sacoglossa</taxon>
        <taxon>Placobranchoidea</taxon>
        <taxon>Plakobranchidae</taxon>
        <taxon>Plakobranchus</taxon>
    </lineage>
</organism>
<proteinExistence type="predicted"/>
<keyword evidence="5" id="KW-1185">Reference proteome</keyword>
<feature type="compositionally biased region" description="Basic and acidic residues" evidence="2">
    <location>
        <begin position="2130"/>
        <end position="2139"/>
    </location>
</feature>
<evidence type="ECO:0000313" key="5">
    <source>
        <dbReference type="Proteomes" id="UP000735302"/>
    </source>
</evidence>
<gene>
    <name evidence="4" type="ORF">PoB_006837800</name>
</gene>
<feature type="compositionally biased region" description="Low complexity" evidence="2">
    <location>
        <begin position="1114"/>
        <end position="1136"/>
    </location>
</feature>
<dbReference type="SUPFAM" id="SSF50729">
    <property type="entry name" value="PH domain-like"/>
    <property type="match status" value="1"/>
</dbReference>
<evidence type="ECO:0000256" key="1">
    <source>
        <dbReference type="SAM" id="Coils"/>
    </source>
</evidence>
<comment type="caution">
    <text evidence="4">The sequence shown here is derived from an EMBL/GenBank/DDBJ whole genome shotgun (WGS) entry which is preliminary data.</text>
</comment>
<dbReference type="PANTHER" id="PTHR21636">
    <property type="entry name" value="PROTEIN DOK-7"/>
    <property type="match status" value="1"/>
</dbReference>
<sequence>MKTHTSTPFGKKIGVLRGQTSFLKYSPIWVKTLAEEGKEQWKPRWCILKKQSPVADRLQVILYKDVTESRKAEAKPKDIFALDGFIGLNAGFCYDRESYVMAILCHKSVSLMAFECRDDMIKFEINIRQSFGEEHQFPVRVVKAPSSCRFPKDQVSLIIHDCRLCLVVLSPPKILMIWNIDDLRRFGVQNGKFCFEGGERCGKGSGVFAFQSEQSEDIADIVHLASTGKTSNCHRKFKNRSSQIDFGNHLIPDLSSSSTSHLHYSNLNSSGLKNPVQSTLPVNLNCCNDNQSNSAESEDWSWYKRHSVSVMDHHRIAALRESQHTDNRDQISTGIYDVPPNNRLVEEHTQNVIGEPLYDSPRPDPVPISSSSLNLKTKTETSVGTNSDYHGLYKKIVPQNKVCGSSSCSEQNGRNRTKYQSTDADPFIYISNVAESPFKNQHVDESSHEASLQRLKKQESDLQREMVLLDEMLLNCSTKSQNIASQSFDLGTSSLKTYPCQQNSSQVEPEPLDQSVLSALDNDFLIISGNVAPVKPQNKTSPLNSLDKKFALRLNTSLPENSSISPLFHAKLNKIPMASGLNKPLPYVNLSKYDDESYSHVHLPGSADQVPSRIEELIGTQGHLGIKAHSSSLSSLHVAPNLNRLNPPNQVPCFEALSSKLSSFHKPRQNRHHHSKMNTVQELQEMLVVNLNGDSCVSEETVYATIQSSANCEKKNTLSTMNSEILDILTSDVQNQQDVSFSGTVIYENIPARREETPPPQLPPKGPALLKKIEKDWHTKKFENGQNKNLVISNISQCDNPEPIVKEEGVDGKMAVEESNYLMMGSPKLKSKHLVDPNSTSKAPTQTKRFETRISMRKDDYMDMASFSADSFHEDEIYLDGAESEVAEKRDLYISEADLLLPLKNNSCIQKGESTYMDMSTISTRRTPAAQSVETSEGYNDMHPPILPPPNEASLPSKPHQSLYIGSASLNCDEMPAKKSSRVYVKAKSTPVQNQNASGQEPPKPFPNLIDFSKKMSDSKSTYINTTLDSDSNLVPQETYISREVLLPEPVKEGFLARFKRRSSKEKSSNATEKSGSGKHRNSVLERSMSEHDSSKTAKEEKTSKLKVGRRRSSSFPNRFSYQESVDSSFESSNSELPNASNKRGGYTSVPKEAVEQGESSASVHDFSDESDVSPLVRRNKKTVPESQYTTIMLVSNSGTTVNPYDHNPSLECIKPLKEDSSKTDDEKLIEMMQHESRAKTAVVYQRSSSLELKKLNKSADHVQYLKVPKPSSGKERRRSFEKLFGLVSRNSSTPVAQKLSAQDISLPLSVISTSYSARNKSNSLPSTSFHLPLPESSHSQQSEDMPPSLPPKTKTYNSLLTPVSESGPSNSPFYSEPIYVEMDEVVSHLERGGNARHKTYPRSEKVRSLTDHKNSAETKIETKAGRESQHVTEERETYQKCQSDNLPVTISVDIPFADINEIEFESGDKSNLSLPQTYERLVSDELKVDTIVKCISPAKTVFRPRSGAEYAVIQRHPTSNAILGFPTMKKNSPHEHRVFNFDLQPSSKSPVSFNLNGSRHQTSPFYSVALPSAQETDHVSLSHSLCSVEAASQHSPCISITSKSQVSLPEKSSVWNSSSNIQFLQDNTLHVRPVVNTIPISPSPLAIQQAKSQITLHAVSPSQHQTNTDKDLFFFPIDQPSNLTPPPNQKSSQIFSSNVHSPIYVNQEFINKHYNNLPRKTSHGIVHASASPIRAGMQSLMSLFFKDSLSSKHNLPGEPQTVLYRRNSARSGLSESEAIKIEKKPSKINHSRSLTLPHSSKTNACLSLPGGLHSSQREVGCKDIQDQERSTLGSKSASQNMGRLKAKEYNNFADSSIISRRRLLQAQSEAGMLNTAQPKLDFFIKEGHPSHQNKLPTCAPKSSGYKNIDCFGAAVAISPNSMPSNLANAGHLLQPYKCLESHPNLHEQMPSVNDGHQISHGHNSQASTGKISPVLFPSSPPPPLPTRKRLPSSPPSPALSFEKTPSEISSDSPPSYYAPSPPSSPLAEDLPPLPPRRFPPGSHIMHTPSPLPLEPHPASPNSSEDLSQQELNYILVDMTDTPKPPEPHTPPVAFSRRSKRARRQKVEASAKSSYALIDFTVTKALQKTGQEHRDDSLRRASGHLNRMNSVPSSSGRKPLTLVSRERKLSSGSIESC</sequence>
<evidence type="ECO:0000259" key="3">
    <source>
        <dbReference type="PROSITE" id="PS51064"/>
    </source>
</evidence>
<feature type="region of interest" description="Disordered" evidence="2">
    <location>
        <begin position="1058"/>
        <end position="1175"/>
    </location>
</feature>
<dbReference type="PROSITE" id="PS51064">
    <property type="entry name" value="IRS_PTB"/>
    <property type="match status" value="1"/>
</dbReference>
<feature type="compositionally biased region" description="Polar residues" evidence="2">
    <location>
        <begin position="2060"/>
        <end position="2072"/>
    </location>
</feature>
<feature type="compositionally biased region" description="Polar residues" evidence="2">
    <location>
        <begin position="1320"/>
        <end position="1330"/>
    </location>
</feature>
<feature type="region of interest" description="Disordered" evidence="2">
    <location>
        <begin position="1396"/>
        <end position="1435"/>
    </location>
</feature>
<name>A0AAV4DCS3_9GAST</name>
<feature type="compositionally biased region" description="Basic and acidic residues" evidence="2">
    <location>
        <begin position="1088"/>
        <end position="1104"/>
    </location>
</feature>
<dbReference type="InterPro" id="IPR011993">
    <property type="entry name" value="PH-like_dom_sf"/>
</dbReference>
<evidence type="ECO:0000256" key="2">
    <source>
        <dbReference type="SAM" id="MobiDB-lite"/>
    </source>
</evidence>
<dbReference type="EMBL" id="BLXT01007728">
    <property type="protein sequence ID" value="GFO41873.1"/>
    <property type="molecule type" value="Genomic_DNA"/>
</dbReference>
<feature type="region of interest" description="Disordered" evidence="2">
    <location>
        <begin position="2128"/>
        <end position="2177"/>
    </location>
</feature>
<feature type="region of interest" description="Disordered" evidence="2">
    <location>
        <begin position="1320"/>
        <end position="1371"/>
    </location>
</feature>
<feature type="compositionally biased region" description="Polar residues" evidence="2">
    <location>
        <begin position="2147"/>
        <end position="2156"/>
    </location>
</feature>
<protein>
    <submittedName>
        <fullName evidence="4">Protein dok-7</fullName>
    </submittedName>
</protein>